<accession>A0A374P8B8</accession>
<dbReference type="Pfam" id="PF18813">
    <property type="entry name" value="PBECR4"/>
    <property type="match status" value="1"/>
</dbReference>
<evidence type="ECO:0000313" key="3">
    <source>
        <dbReference type="EMBL" id="RGJ05127.1"/>
    </source>
</evidence>
<dbReference type="RefSeq" id="WP_025531114.1">
    <property type="nucleotide sequence ID" value="NZ_QSON01000004.1"/>
</dbReference>
<dbReference type="AlphaFoldDB" id="A0A374P8B8"/>
<dbReference type="Proteomes" id="UP000263014">
    <property type="component" value="Unassembled WGS sequence"/>
</dbReference>
<feature type="domain" description="Phage-Barnase-EndoU-ColicinE5/D-RelE like nuclease 4" evidence="1">
    <location>
        <begin position="10"/>
        <end position="187"/>
    </location>
</feature>
<evidence type="ECO:0000313" key="5">
    <source>
        <dbReference type="Proteomes" id="UP000263014"/>
    </source>
</evidence>
<comment type="caution">
    <text evidence="3">The sequence shown here is derived from an EMBL/GenBank/DDBJ whole genome shotgun (WGS) entry which is preliminary data.</text>
</comment>
<reference evidence="4 5" key="1">
    <citation type="submission" date="2018-08" db="EMBL/GenBank/DDBJ databases">
        <title>A genome reference for cultivated species of the human gut microbiota.</title>
        <authorList>
            <person name="Zou Y."/>
            <person name="Xue W."/>
            <person name="Luo G."/>
        </authorList>
    </citation>
    <scope>NUCLEOTIDE SEQUENCE [LARGE SCALE GENOMIC DNA]</scope>
    <source>
        <strain evidence="2 4">AF19-13AC</strain>
        <strain evidence="3 5">TM09-12</strain>
    </source>
</reference>
<dbReference type="EMBL" id="QSON01000004">
    <property type="protein sequence ID" value="RGJ05127.1"/>
    <property type="molecule type" value="Genomic_DNA"/>
</dbReference>
<evidence type="ECO:0000313" key="2">
    <source>
        <dbReference type="EMBL" id="RGD72656.1"/>
    </source>
</evidence>
<gene>
    <name evidence="2" type="ORF">DWX31_02160</name>
    <name evidence="3" type="ORF">DXD79_09445</name>
</gene>
<organism evidence="3 5">
    <name type="scientific">Hungatella hathewayi</name>
    <dbReference type="NCBI Taxonomy" id="154046"/>
    <lineage>
        <taxon>Bacteria</taxon>
        <taxon>Bacillati</taxon>
        <taxon>Bacillota</taxon>
        <taxon>Clostridia</taxon>
        <taxon>Lachnospirales</taxon>
        <taxon>Lachnospiraceae</taxon>
        <taxon>Hungatella</taxon>
    </lineage>
</organism>
<protein>
    <recommendedName>
        <fullName evidence="1">Phage-Barnase-EndoU-ColicinE5/D-RelE like nuclease 4 domain-containing protein</fullName>
    </recommendedName>
</protein>
<dbReference type="EMBL" id="QTJW01000001">
    <property type="protein sequence ID" value="RGD72656.1"/>
    <property type="molecule type" value="Genomic_DNA"/>
</dbReference>
<evidence type="ECO:0000259" key="1">
    <source>
        <dbReference type="Pfam" id="PF18813"/>
    </source>
</evidence>
<sequence length="205" mass="24093">MISEQILAILQRHIQTYDEKCSNDYLIVFTTGKRHNPDFCEITFNFYNYWHLLGCETASEDAFLTYKNCKNYQDVSKDINLLYGLSTFYRKERTFEQVFDFVKKAKSVRLGYTTIGPEQYQLTMAIGNSIGIIGYDFPKSNARRFMIPKTCQEKSLRMVTNESKKILFILSKESGHKIYDRIEYEITKDLSKEFMNGLPEIIIKL</sequence>
<name>A0A374P8B8_9FIRM</name>
<dbReference type="InterPro" id="IPR041420">
    <property type="entry name" value="PBECR4"/>
</dbReference>
<proteinExistence type="predicted"/>
<evidence type="ECO:0000313" key="4">
    <source>
        <dbReference type="Proteomes" id="UP000261023"/>
    </source>
</evidence>
<dbReference type="Proteomes" id="UP000261023">
    <property type="component" value="Unassembled WGS sequence"/>
</dbReference>